<reference evidence="2 3" key="1">
    <citation type="journal article" date="2024" name="Ann. Entomol. Soc. Am.">
        <title>Genomic analyses of the southern and eastern yellowjacket wasps (Hymenoptera: Vespidae) reveal evolutionary signatures of social life.</title>
        <authorList>
            <person name="Catto M.A."/>
            <person name="Caine P.B."/>
            <person name="Orr S.E."/>
            <person name="Hunt B.G."/>
            <person name="Goodisman M.A.D."/>
        </authorList>
    </citation>
    <scope>NUCLEOTIDE SEQUENCE [LARGE SCALE GENOMIC DNA]</scope>
    <source>
        <strain evidence="2">232</strain>
        <tissue evidence="2">Head and thorax</tissue>
    </source>
</reference>
<sequence>MGLVLSFPVLATVIALVIARCTLHLVSEVPRGILSSVGFCTLAVVGRQVAYLFLCDCDRIQCVLISTREWNVPYPHFRQSFSKFYNYYSICIIKIAKIQILVRECSIAIVRARSKEEAICRRGPHNIVAQEGNYRR</sequence>
<protein>
    <recommendedName>
        <fullName evidence="4">Secreted protein</fullName>
    </recommendedName>
</protein>
<evidence type="ECO:0000313" key="2">
    <source>
        <dbReference type="EMBL" id="KAL2723063.1"/>
    </source>
</evidence>
<evidence type="ECO:0000256" key="1">
    <source>
        <dbReference type="SAM" id="SignalP"/>
    </source>
</evidence>
<organism evidence="2 3">
    <name type="scientific">Vespula maculifrons</name>
    <name type="common">Eastern yellow jacket</name>
    <name type="synonym">Wasp</name>
    <dbReference type="NCBI Taxonomy" id="7453"/>
    <lineage>
        <taxon>Eukaryota</taxon>
        <taxon>Metazoa</taxon>
        <taxon>Ecdysozoa</taxon>
        <taxon>Arthropoda</taxon>
        <taxon>Hexapoda</taxon>
        <taxon>Insecta</taxon>
        <taxon>Pterygota</taxon>
        <taxon>Neoptera</taxon>
        <taxon>Endopterygota</taxon>
        <taxon>Hymenoptera</taxon>
        <taxon>Apocrita</taxon>
        <taxon>Aculeata</taxon>
        <taxon>Vespoidea</taxon>
        <taxon>Vespidae</taxon>
        <taxon>Vespinae</taxon>
        <taxon>Vespula</taxon>
    </lineage>
</organism>
<evidence type="ECO:0008006" key="4">
    <source>
        <dbReference type="Google" id="ProtNLM"/>
    </source>
</evidence>
<feature type="chain" id="PRO_5044878649" description="Secreted protein" evidence="1">
    <location>
        <begin position="20"/>
        <end position="136"/>
    </location>
</feature>
<dbReference type="EMBL" id="JAYRBN010000115">
    <property type="protein sequence ID" value="KAL2723063.1"/>
    <property type="molecule type" value="Genomic_DNA"/>
</dbReference>
<feature type="signal peptide" evidence="1">
    <location>
        <begin position="1"/>
        <end position="19"/>
    </location>
</feature>
<dbReference type="AlphaFoldDB" id="A0ABD2AR16"/>
<proteinExistence type="predicted"/>
<keyword evidence="1" id="KW-0732">Signal</keyword>
<gene>
    <name evidence="2" type="ORF">V1477_019654</name>
</gene>
<name>A0ABD2AR16_VESMC</name>
<evidence type="ECO:0000313" key="3">
    <source>
        <dbReference type="Proteomes" id="UP001607303"/>
    </source>
</evidence>
<dbReference type="Proteomes" id="UP001607303">
    <property type="component" value="Unassembled WGS sequence"/>
</dbReference>
<accession>A0ABD2AR16</accession>
<comment type="caution">
    <text evidence="2">The sequence shown here is derived from an EMBL/GenBank/DDBJ whole genome shotgun (WGS) entry which is preliminary data.</text>
</comment>
<keyword evidence="3" id="KW-1185">Reference proteome</keyword>